<dbReference type="GO" id="GO:0016740">
    <property type="term" value="F:transferase activity"/>
    <property type="evidence" value="ECO:0007669"/>
    <property type="project" value="UniProtKB-KW"/>
</dbReference>
<dbReference type="AlphaFoldDB" id="A0A6C0B2I0"/>
<dbReference type="Pfam" id="PF25342">
    <property type="entry name" value="GT_PLOD"/>
    <property type="match status" value="1"/>
</dbReference>
<dbReference type="CDD" id="cd22997">
    <property type="entry name" value="GT_LH"/>
    <property type="match status" value="1"/>
</dbReference>
<comment type="similarity">
    <text evidence="1">Belongs to the glycosyltransferase 25 family.</text>
</comment>
<dbReference type="InterPro" id="IPR057589">
    <property type="entry name" value="GT_PLOD"/>
</dbReference>
<feature type="domain" description="PLOD1-3-like GT" evidence="4">
    <location>
        <begin position="4"/>
        <end position="222"/>
    </location>
</feature>
<sequence>MYKNRLHYITVATKPHEILNRIKARVERQNENITVLGAQENRSIGWNATGNFGVKLKEVRDFLLRTDVLDDDIVLFTDAYDVLYFGCQDEIVKRYLEFDKPIVFGCETTCNPVPSYAKYYTYKDCEFPYLNSGLFIGKAWALRQYISQYQYNDKDDDQAFWTARFLESNNNFALDYKNRIFFNTYGIDLSLVKRVDDGYEYKGAKPIFIHVNGPDKTDLRHFTD</sequence>
<keyword evidence="3" id="KW-0808">Transferase</keyword>
<evidence type="ECO:0000256" key="1">
    <source>
        <dbReference type="ARBA" id="ARBA00006721"/>
    </source>
</evidence>
<keyword evidence="2" id="KW-0328">Glycosyltransferase</keyword>
<evidence type="ECO:0000256" key="3">
    <source>
        <dbReference type="ARBA" id="ARBA00022679"/>
    </source>
</evidence>
<evidence type="ECO:0000256" key="2">
    <source>
        <dbReference type="ARBA" id="ARBA00022676"/>
    </source>
</evidence>
<organism evidence="5">
    <name type="scientific">viral metagenome</name>
    <dbReference type="NCBI Taxonomy" id="1070528"/>
    <lineage>
        <taxon>unclassified sequences</taxon>
        <taxon>metagenomes</taxon>
        <taxon>organismal metagenomes</taxon>
    </lineage>
</organism>
<dbReference type="PANTHER" id="PTHR10730:SF53">
    <property type="entry name" value="GLYCOSYLTRANSFERASE 25 FAMILY MEMBER"/>
    <property type="match status" value="1"/>
</dbReference>
<name>A0A6C0B2I0_9ZZZZ</name>
<evidence type="ECO:0000259" key="4">
    <source>
        <dbReference type="Pfam" id="PF25342"/>
    </source>
</evidence>
<dbReference type="InterPro" id="IPR050757">
    <property type="entry name" value="Collagen_mod_GT25"/>
</dbReference>
<dbReference type="EMBL" id="MN739052">
    <property type="protein sequence ID" value="QHS86272.1"/>
    <property type="molecule type" value="Genomic_DNA"/>
</dbReference>
<dbReference type="PANTHER" id="PTHR10730">
    <property type="entry name" value="PROCOLLAGEN-LYSINE,2-OXOGLUTARATE 5-DIOXYGENASE/GLYCOSYLTRANSFERASE 25 FAMILY MEMBER"/>
    <property type="match status" value="1"/>
</dbReference>
<accession>A0A6C0B2I0</accession>
<protein>
    <recommendedName>
        <fullName evidence="4">PLOD1-3-like GT domain-containing protein</fullName>
    </recommendedName>
</protein>
<reference evidence="5" key="1">
    <citation type="journal article" date="2020" name="Nature">
        <title>Giant virus diversity and host interactions through global metagenomics.</title>
        <authorList>
            <person name="Schulz F."/>
            <person name="Roux S."/>
            <person name="Paez-Espino D."/>
            <person name="Jungbluth S."/>
            <person name="Walsh D.A."/>
            <person name="Denef V.J."/>
            <person name="McMahon K.D."/>
            <person name="Konstantinidis K.T."/>
            <person name="Eloe-Fadrosh E.A."/>
            <person name="Kyrpides N.C."/>
            <person name="Woyke T."/>
        </authorList>
    </citation>
    <scope>NUCLEOTIDE SEQUENCE</scope>
    <source>
        <strain evidence="5">GVMAG-M-3300009187-29</strain>
    </source>
</reference>
<proteinExistence type="inferred from homology"/>
<evidence type="ECO:0000313" key="5">
    <source>
        <dbReference type="EMBL" id="QHS86272.1"/>
    </source>
</evidence>